<dbReference type="GO" id="GO:0005886">
    <property type="term" value="C:plasma membrane"/>
    <property type="evidence" value="ECO:0007669"/>
    <property type="project" value="TreeGrafter"/>
</dbReference>
<feature type="transmembrane region" description="Helical" evidence="6">
    <location>
        <begin position="69"/>
        <end position="88"/>
    </location>
</feature>
<dbReference type="PANTHER" id="PTHR23501">
    <property type="entry name" value="MAJOR FACILITATOR SUPERFAMILY"/>
    <property type="match status" value="1"/>
</dbReference>
<evidence type="ECO:0000256" key="3">
    <source>
        <dbReference type="ARBA" id="ARBA00022692"/>
    </source>
</evidence>
<dbReference type="GO" id="GO:0022857">
    <property type="term" value="F:transmembrane transporter activity"/>
    <property type="evidence" value="ECO:0007669"/>
    <property type="project" value="InterPro"/>
</dbReference>
<sequence length="514" mass="53614">MLAALLCVLLGSIDLTVVATVVPEVIGDLGVNTADVDRYIWIVSGYLIAYIVAIPLLGRLSDVIGRQQAFILCLVVFLTGSVICGSAESLSQLIAGRVLQGMGGGGMLPVAIALVGDRVQRRHYVAAIGVVSAIETIGWVLGPIYGASVVGLLGGRDEPWRWIFWINVPLLLIALVVVVRGFAGMSPPAARGRRSLDLLGALLLSISLVAFNLALASGGEFGSNRGTGLRAMGGTPNPLANHIPALLSICLVATLVLVFRERRARFPLLPVSLFKSMRFRGNVLANLLVGAVLMVVMVNIPVMVALLSAPGEVSQRSALLLAPFTISIAATSFIADSVIARMGLGRASRVAIVMIVVGCAAVFLLLREGSLVWVAPGLALAGGGIGLLLPPLGASVLETAAASDRGAAASSALMFRLLGMTVGVSALTALGVRRLQTLTGRLEPVVQSSGESTASFLNRQRLFIEEHAIPLSLQVIRETFLVAGLVAVFLTVPLLMLAGPSDFRKGVPGPESRP</sequence>
<dbReference type="GO" id="GO:0012505">
    <property type="term" value="C:endomembrane system"/>
    <property type="evidence" value="ECO:0007669"/>
    <property type="project" value="UniProtKB-SubCell"/>
</dbReference>
<feature type="transmembrane region" description="Helical" evidence="6">
    <location>
        <begin position="123"/>
        <end position="142"/>
    </location>
</feature>
<accession>A0A6J4VMT4</accession>
<dbReference type="AlphaFoldDB" id="A0A6J4VMT4"/>
<evidence type="ECO:0000256" key="5">
    <source>
        <dbReference type="ARBA" id="ARBA00023136"/>
    </source>
</evidence>
<dbReference type="InterPro" id="IPR020846">
    <property type="entry name" value="MFS_dom"/>
</dbReference>
<evidence type="ECO:0000256" key="4">
    <source>
        <dbReference type="ARBA" id="ARBA00022989"/>
    </source>
</evidence>
<feature type="transmembrane region" description="Helical" evidence="6">
    <location>
        <begin position="318"/>
        <end position="335"/>
    </location>
</feature>
<dbReference type="PROSITE" id="PS50850">
    <property type="entry name" value="MFS"/>
    <property type="match status" value="1"/>
</dbReference>
<evidence type="ECO:0000259" key="7">
    <source>
        <dbReference type="PROSITE" id="PS50850"/>
    </source>
</evidence>
<organism evidence="8">
    <name type="scientific">uncultured Thermomicrobiales bacterium</name>
    <dbReference type="NCBI Taxonomy" id="1645740"/>
    <lineage>
        <taxon>Bacteria</taxon>
        <taxon>Pseudomonadati</taxon>
        <taxon>Thermomicrobiota</taxon>
        <taxon>Thermomicrobia</taxon>
        <taxon>Thermomicrobiales</taxon>
        <taxon>environmental samples</taxon>
    </lineage>
</organism>
<dbReference type="SUPFAM" id="SSF103473">
    <property type="entry name" value="MFS general substrate transporter"/>
    <property type="match status" value="1"/>
</dbReference>
<feature type="transmembrane region" description="Helical" evidence="6">
    <location>
        <begin position="239"/>
        <end position="259"/>
    </location>
</feature>
<feature type="transmembrane region" description="Helical" evidence="6">
    <location>
        <begin position="413"/>
        <end position="432"/>
    </location>
</feature>
<keyword evidence="4 6" id="KW-1133">Transmembrane helix</keyword>
<dbReference type="InterPro" id="IPR011701">
    <property type="entry name" value="MFS"/>
</dbReference>
<protein>
    <submittedName>
        <fullName evidence="8">Uncharacterized MFS-type transporter</fullName>
    </submittedName>
</protein>
<dbReference type="Gene3D" id="1.20.1250.20">
    <property type="entry name" value="MFS general substrate transporter like domains"/>
    <property type="match status" value="1"/>
</dbReference>
<dbReference type="EMBL" id="CADCWJ010000807">
    <property type="protein sequence ID" value="CAA9583553.1"/>
    <property type="molecule type" value="Genomic_DNA"/>
</dbReference>
<dbReference type="PANTHER" id="PTHR23501:SF191">
    <property type="entry name" value="VACUOLAR BASIC AMINO ACID TRANSPORTER 4"/>
    <property type="match status" value="1"/>
</dbReference>
<evidence type="ECO:0000313" key="8">
    <source>
        <dbReference type="EMBL" id="CAA9583553.1"/>
    </source>
</evidence>
<comment type="subcellular location">
    <subcellularLocation>
        <location evidence="1">Endomembrane system</location>
        <topology evidence="1">Multi-pass membrane protein</topology>
    </subcellularLocation>
</comment>
<feature type="transmembrane region" description="Helical" evidence="6">
    <location>
        <begin position="283"/>
        <end position="306"/>
    </location>
</feature>
<feature type="transmembrane region" description="Helical" evidence="6">
    <location>
        <begin position="39"/>
        <end position="57"/>
    </location>
</feature>
<name>A0A6J4VMT4_9BACT</name>
<feature type="domain" description="Major facilitator superfamily (MFS) profile" evidence="7">
    <location>
        <begin position="1"/>
        <end position="502"/>
    </location>
</feature>
<proteinExistence type="predicted"/>
<reference evidence="8" key="1">
    <citation type="submission" date="2020-02" db="EMBL/GenBank/DDBJ databases">
        <authorList>
            <person name="Meier V. D."/>
        </authorList>
    </citation>
    <scope>NUCLEOTIDE SEQUENCE</scope>
    <source>
        <strain evidence="8">AVDCRST_MAG87</strain>
    </source>
</reference>
<evidence type="ECO:0000256" key="6">
    <source>
        <dbReference type="SAM" id="Phobius"/>
    </source>
</evidence>
<feature type="transmembrane region" description="Helical" evidence="6">
    <location>
        <begin position="94"/>
        <end position="116"/>
    </location>
</feature>
<feature type="transmembrane region" description="Helical" evidence="6">
    <location>
        <begin position="195"/>
        <end position="219"/>
    </location>
</feature>
<keyword evidence="2" id="KW-0813">Transport</keyword>
<evidence type="ECO:0000256" key="2">
    <source>
        <dbReference type="ARBA" id="ARBA00022448"/>
    </source>
</evidence>
<keyword evidence="5 6" id="KW-0472">Membrane</keyword>
<gene>
    <name evidence="8" type="ORF">AVDCRST_MAG87-3655</name>
</gene>
<keyword evidence="3 6" id="KW-0812">Transmembrane</keyword>
<feature type="transmembrane region" description="Helical" evidence="6">
    <location>
        <begin position="347"/>
        <end position="366"/>
    </location>
</feature>
<feature type="transmembrane region" description="Helical" evidence="6">
    <location>
        <begin position="372"/>
        <end position="392"/>
    </location>
</feature>
<feature type="transmembrane region" description="Helical" evidence="6">
    <location>
        <begin position="162"/>
        <end position="183"/>
    </location>
</feature>
<dbReference type="Pfam" id="PF07690">
    <property type="entry name" value="MFS_1"/>
    <property type="match status" value="1"/>
</dbReference>
<feature type="transmembrane region" description="Helical" evidence="6">
    <location>
        <begin position="480"/>
        <end position="498"/>
    </location>
</feature>
<dbReference type="InterPro" id="IPR036259">
    <property type="entry name" value="MFS_trans_sf"/>
</dbReference>
<evidence type="ECO:0000256" key="1">
    <source>
        <dbReference type="ARBA" id="ARBA00004127"/>
    </source>
</evidence>